<organism evidence="2">
    <name type="scientific">Arion vulgaris</name>
    <dbReference type="NCBI Taxonomy" id="1028688"/>
    <lineage>
        <taxon>Eukaryota</taxon>
        <taxon>Metazoa</taxon>
        <taxon>Spiralia</taxon>
        <taxon>Lophotrochozoa</taxon>
        <taxon>Mollusca</taxon>
        <taxon>Gastropoda</taxon>
        <taxon>Heterobranchia</taxon>
        <taxon>Euthyneura</taxon>
        <taxon>Panpulmonata</taxon>
        <taxon>Eupulmonata</taxon>
        <taxon>Stylommatophora</taxon>
        <taxon>Helicina</taxon>
        <taxon>Arionoidea</taxon>
        <taxon>Arionidae</taxon>
        <taxon>Arion</taxon>
    </lineage>
</organism>
<evidence type="ECO:0000313" key="2">
    <source>
        <dbReference type="EMBL" id="CEK83008.1"/>
    </source>
</evidence>
<reference evidence="2" key="1">
    <citation type="submission" date="2014-12" db="EMBL/GenBank/DDBJ databases">
        <title>Insight into the proteome of Arion vulgaris.</title>
        <authorList>
            <person name="Aradska J."/>
            <person name="Bulat T."/>
            <person name="Smidak R."/>
            <person name="Sarate P."/>
            <person name="Gangsoo J."/>
            <person name="Sialana F."/>
            <person name="Bilban M."/>
            <person name="Lubec G."/>
        </authorList>
    </citation>
    <scope>NUCLEOTIDE SEQUENCE</scope>
    <source>
        <tissue evidence="2">Skin</tissue>
    </source>
</reference>
<dbReference type="EMBL" id="HACG01036143">
    <property type="protein sequence ID" value="CEK83008.1"/>
    <property type="molecule type" value="Transcribed_RNA"/>
</dbReference>
<sequence>MFTLGLSNCLIFLLVADVFAFVTDRRLIICVQIFVGFTLVKGCHVHISLCGKECDLFRYITSFKVMSFVQIHHDLSRDGSCSNASQFVKGCHLFRYITSCK</sequence>
<keyword evidence="1" id="KW-0732">Signal</keyword>
<feature type="chain" id="PRO_5002111776" description="Secreted protein" evidence="1">
    <location>
        <begin position="21"/>
        <end position="101"/>
    </location>
</feature>
<feature type="signal peptide" evidence="1">
    <location>
        <begin position="1"/>
        <end position="20"/>
    </location>
</feature>
<name>A0A0B7AQ88_9EUPU</name>
<protein>
    <recommendedName>
        <fullName evidence="3">Secreted protein</fullName>
    </recommendedName>
</protein>
<dbReference type="AlphaFoldDB" id="A0A0B7AQ88"/>
<gene>
    <name evidence="2" type="primary">ORF134689</name>
</gene>
<proteinExistence type="predicted"/>
<feature type="non-terminal residue" evidence="2">
    <location>
        <position position="101"/>
    </location>
</feature>
<evidence type="ECO:0000256" key="1">
    <source>
        <dbReference type="SAM" id="SignalP"/>
    </source>
</evidence>
<accession>A0A0B7AQ88</accession>
<evidence type="ECO:0008006" key="3">
    <source>
        <dbReference type="Google" id="ProtNLM"/>
    </source>
</evidence>